<dbReference type="AlphaFoldDB" id="A0A1T0CEE2"/>
<reference evidence="1 2" key="1">
    <citation type="submission" date="2017-02" db="EMBL/GenBank/DDBJ databases">
        <title>Draft genome sequence of Moraxella lincolnii CCUG 9405T type strain.</title>
        <authorList>
            <person name="Salva-Serra F."/>
            <person name="Engstrom-Jakobsson H."/>
            <person name="Thorell K."/>
            <person name="Jaen-Luchoro D."/>
            <person name="Gonzales-Siles L."/>
            <person name="Karlsson R."/>
            <person name="Yazdan S."/>
            <person name="Boulund F."/>
            <person name="Johnning A."/>
            <person name="Engstrand L."/>
            <person name="Kristiansson E."/>
            <person name="Moore E."/>
        </authorList>
    </citation>
    <scope>NUCLEOTIDE SEQUENCE [LARGE SCALE GENOMIC DNA]</scope>
    <source>
        <strain evidence="1 2">CCUG 9405</strain>
    </source>
</reference>
<accession>A0A1T0CEE2</accession>
<sequence>MVMEFKLNFLISFLYKIEKFINKHKKKTIAIFLIVVYQMIYEISPFFGKTNINISVENENLDKKYIIVFKKADNFELCKQGYDSAWIEGNNQYSDYLLSFNCDINYNDLKKSHSSFFGFYYSMINIDDIVPNNTEYYELEKYYDKIFQKIDTIPEEDWQYQNIDLSHKIQHTKHQKPIGYRKPIYFGIYAFPIGIPNPFNVDKLWEYKIDIQSIKCSSICGQENKILVINYQETLSWAQPYTNPWS</sequence>
<gene>
    <name evidence="1" type="ORF">B0682_06130</name>
</gene>
<organism evidence="1 2">
    <name type="scientific">Lwoffella lincolnii</name>
    <dbReference type="NCBI Taxonomy" id="90241"/>
    <lineage>
        <taxon>Bacteria</taxon>
        <taxon>Pseudomonadati</taxon>
        <taxon>Pseudomonadota</taxon>
        <taxon>Gammaproteobacteria</taxon>
        <taxon>Moraxellales</taxon>
        <taxon>Moraxellaceae</taxon>
        <taxon>Lwoffella</taxon>
    </lineage>
</organism>
<evidence type="ECO:0000313" key="2">
    <source>
        <dbReference type="Proteomes" id="UP000191094"/>
    </source>
</evidence>
<dbReference type="Proteomes" id="UP000191094">
    <property type="component" value="Unassembled WGS sequence"/>
</dbReference>
<evidence type="ECO:0000313" key="1">
    <source>
        <dbReference type="EMBL" id="OOS20705.1"/>
    </source>
</evidence>
<dbReference type="EMBL" id="MUYT01000007">
    <property type="protein sequence ID" value="OOS20705.1"/>
    <property type="molecule type" value="Genomic_DNA"/>
</dbReference>
<proteinExistence type="predicted"/>
<protein>
    <submittedName>
        <fullName evidence="1">Uncharacterized protein</fullName>
    </submittedName>
</protein>
<comment type="caution">
    <text evidence="1">The sequence shown here is derived from an EMBL/GenBank/DDBJ whole genome shotgun (WGS) entry which is preliminary data.</text>
</comment>
<name>A0A1T0CEE2_9GAMM</name>
<keyword evidence="2" id="KW-1185">Reference proteome</keyword>
<dbReference type="STRING" id="90241.B0682_06130"/>